<evidence type="ECO:0000256" key="8">
    <source>
        <dbReference type="RuleBase" id="RU000461"/>
    </source>
</evidence>
<comment type="caution">
    <text evidence="10">The sequence shown here is derived from an EMBL/GenBank/DDBJ whole genome shotgun (WGS) entry which is preliminary data.</text>
</comment>
<dbReference type="GO" id="GO:0005737">
    <property type="term" value="C:cytoplasm"/>
    <property type="evidence" value="ECO:0007669"/>
    <property type="project" value="TreeGrafter"/>
</dbReference>
<dbReference type="Proteomes" id="UP000596742">
    <property type="component" value="Unassembled WGS sequence"/>
</dbReference>
<dbReference type="EC" id="1.14.14.1" evidence="10"/>
<dbReference type="Pfam" id="PF00067">
    <property type="entry name" value="p450"/>
    <property type="match status" value="1"/>
</dbReference>
<dbReference type="SUPFAM" id="SSF48264">
    <property type="entry name" value="Cytochrome P450"/>
    <property type="match status" value="1"/>
</dbReference>
<evidence type="ECO:0000256" key="6">
    <source>
        <dbReference type="ARBA" id="ARBA00023033"/>
    </source>
</evidence>
<dbReference type="GO" id="GO:0020037">
    <property type="term" value="F:heme binding"/>
    <property type="evidence" value="ECO:0007669"/>
    <property type="project" value="InterPro"/>
</dbReference>
<organism evidence="10 11">
    <name type="scientific">Mytilus galloprovincialis</name>
    <name type="common">Mediterranean mussel</name>
    <dbReference type="NCBI Taxonomy" id="29158"/>
    <lineage>
        <taxon>Eukaryota</taxon>
        <taxon>Metazoa</taxon>
        <taxon>Spiralia</taxon>
        <taxon>Lophotrochozoa</taxon>
        <taxon>Mollusca</taxon>
        <taxon>Bivalvia</taxon>
        <taxon>Autobranchia</taxon>
        <taxon>Pteriomorphia</taxon>
        <taxon>Mytilida</taxon>
        <taxon>Mytiloidea</taxon>
        <taxon>Mytilidae</taxon>
        <taxon>Mytilinae</taxon>
        <taxon>Mytilus</taxon>
    </lineage>
</organism>
<evidence type="ECO:0000256" key="9">
    <source>
        <dbReference type="SAM" id="Phobius"/>
    </source>
</evidence>
<dbReference type="FunFam" id="1.10.630.10:FF:000036">
    <property type="entry name" value="CYtochrome P450 family"/>
    <property type="match status" value="1"/>
</dbReference>
<evidence type="ECO:0000256" key="7">
    <source>
        <dbReference type="PIRSR" id="PIRSR602401-1"/>
    </source>
</evidence>
<evidence type="ECO:0000313" key="10">
    <source>
        <dbReference type="EMBL" id="VDI35877.1"/>
    </source>
</evidence>
<keyword evidence="5 7" id="KW-0408">Iron</keyword>
<evidence type="ECO:0000313" key="11">
    <source>
        <dbReference type="Proteomes" id="UP000596742"/>
    </source>
</evidence>
<dbReference type="GO" id="GO:0005506">
    <property type="term" value="F:iron ion binding"/>
    <property type="evidence" value="ECO:0007669"/>
    <property type="project" value="InterPro"/>
</dbReference>
<dbReference type="PANTHER" id="PTHR24300">
    <property type="entry name" value="CYTOCHROME P450 508A4-RELATED"/>
    <property type="match status" value="1"/>
</dbReference>
<feature type="binding site" description="axial binding residue" evidence="7">
    <location>
        <position position="440"/>
    </location>
    <ligand>
        <name>heme</name>
        <dbReference type="ChEBI" id="CHEBI:30413"/>
    </ligand>
    <ligandPart>
        <name>Fe</name>
        <dbReference type="ChEBI" id="CHEBI:18248"/>
    </ligandPart>
</feature>
<dbReference type="OrthoDB" id="6076233at2759"/>
<comment type="similarity">
    <text evidence="2 8">Belongs to the cytochrome P450 family.</text>
</comment>
<evidence type="ECO:0000256" key="1">
    <source>
        <dbReference type="ARBA" id="ARBA00001971"/>
    </source>
</evidence>
<dbReference type="InterPro" id="IPR017972">
    <property type="entry name" value="Cyt_P450_CS"/>
</dbReference>
<dbReference type="EMBL" id="UYJE01005277">
    <property type="protein sequence ID" value="VDI35877.1"/>
    <property type="molecule type" value="Genomic_DNA"/>
</dbReference>
<dbReference type="PRINTS" id="PR00385">
    <property type="entry name" value="P450"/>
</dbReference>
<dbReference type="InterPro" id="IPR050182">
    <property type="entry name" value="Cytochrome_P450_fam2"/>
</dbReference>
<name>A0A8B6EM99_MYTGA</name>
<dbReference type="PRINTS" id="PR00463">
    <property type="entry name" value="EP450I"/>
</dbReference>
<evidence type="ECO:0000256" key="4">
    <source>
        <dbReference type="ARBA" id="ARBA00023002"/>
    </source>
</evidence>
<comment type="cofactor">
    <cofactor evidence="1 7">
        <name>heme</name>
        <dbReference type="ChEBI" id="CHEBI:30413"/>
    </cofactor>
</comment>
<keyword evidence="9" id="KW-0472">Membrane</keyword>
<dbReference type="Gene3D" id="1.10.630.10">
    <property type="entry name" value="Cytochrome P450"/>
    <property type="match status" value="1"/>
</dbReference>
<evidence type="ECO:0000256" key="2">
    <source>
        <dbReference type="ARBA" id="ARBA00010617"/>
    </source>
</evidence>
<accession>A0A8B6EM99</accession>
<dbReference type="AlphaFoldDB" id="A0A8B6EM99"/>
<keyword evidence="3 7" id="KW-0479">Metal-binding</keyword>
<keyword evidence="4 8" id="KW-0560">Oxidoreductase</keyword>
<feature type="transmembrane region" description="Helical" evidence="9">
    <location>
        <begin position="6"/>
        <end position="27"/>
    </location>
</feature>
<dbReference type="InterPro" id="IPR001128">
    <property type="entry name" value="Cyt_P450"/>
</dbReference>
<keyword evidence="7 8" id="KW-0349">Heme</keyword>
<keyword evidence="6 8" id="KW-0503">Monooxygenase</keyword>
<dbReference type="InterPro" id="IPR036396">
    <property type="entry name" value="Cyt_P450_sf"/>
</dbReference>
<reference evidence="10" key="1">
    <citation type="submission" date="2018-11" db="EMBL/GenBank/DDBJ databases">
        <authorList>
            <person name="Alioto T."/>
            <person name="Alioto T."/>
        </authorList>
    </citation>
    <scope>NUCLEOTIDE SEQUENCE</scope>
</reference>
<evidence type="ECO:0000256" key="3">
    <source>
        <dbReference type="ARBA" id="ARBA00022723"/>
    </source>
</evidence>
<keyword evidence="9" id="KW-1133">Transmembrane helix</keyword>
<dbReference type="GO" id="GO:0016712">
    <property type="term" value="F:oxidoreductase activity, acting on paired donors, with incorporation or reduction of molecular oxygen, reduced flavin or flavoprotein as one donor, and incorporation of one atom of oxygen"/>
    <property type="evidence" value="ECO:0007669"/>
    <property type="project" value="UniProtKB-EC"/>
</dbReference>
<dbReference type="PANTHER" id="PTHR24300:SF375">
    <property type="entry name" value="CYTOCHROME P450 FAMILY"/>
    <property type="match status" value="1"/>
</dbReference>
<sequence length="495" mass="56346">MIVFWIDMSLFDILLFLIFVLSSVLWLRSRRPASYPPGPTPLPIIGNLHNVAKKDFMQAIRDLRQNYGDIISLSLGSYWVVFVNGSENLRELFVKHANETSDRPPLFIFKLVKNKGVIASSGPNWKHQRTFALSKLRDFGFGKRSFESSILEEIENFLNLFESFKGKSFDLPGIIRTSLSNNVMSITVGRRFEYNDPKFRYFVNLLDEINNTAALSGALNFIPILEKLPGDPFGAKRILEVANEFFDNFFGEELKEHRETLDENNIRDFIDAYLVQMKTVEPSNEYYTDEQLLSVIADLFGAGTETSATTIEWSFVYLMNDMDIQIKMRQEIDDIVGTGRLPTMSDKHNLPYCEAVVIETFRLGNVVPFSLPHNASEDIYFKGYIIPKNAVIMPCLDSVAHDENLFPDSHSFKPDRFLDENGKICGQDKILSFSLGRRVCLGESLARMEVFLYLTALVQRFEILPPEGESPPPVKGQLGVTYSPGSFKLRAISRT</sequence>
<keyword evidence="9" id="KW-0812">Transmembrane</keyword>
<evidence type="ECO:0000256" key="5">
    <source>
        <dbReference type="ARBA" id="ARBA00023004"/>
    </source>
</evidence>
<keyword evidence="11" id="KW-1185">Reference proteome</keyword>
<proteinExistence type="inferred from homology"/>
<protein>
    <submittedName>
        <fullName evidence="10">Cytochrome P450, family 2, subfamily J</fullName>
        <ecNumber evidence="10">1.14.14.1</ecNumber>
    </submittedName>
</protein>
<dbReference type="PROSITE" id="PS00086">
    <property type="entry name" value="CYTOCHROME_P450"/>
    <property type="match status" value="1"/>
</dbReference>
<dbReference type="GO" id="GO:0006082">
    <property type="term" value="P:organic acid metabolic process"/>
    <property type="evidence" value="ECO:0007669"/>
    <property type="project" value="TreeGrafter"/>
</dbReference>
<dbReference type="GO" id="GO:0006805">
    <property type="term" value="P:xenobiotic metabolic process"/>
    <property type="evidence" value="ECO:0007669"/>
    <property type="project" value="TreeGrafter"/>
</dbReference>
<dbReference type="InterPro" id="IPR002401">
    <property type="entry name" value="Cyt_P450_E_grp-I"/>
</dbReference>
<gene>
    <name evidence="10" type="ORF">MGAL_10B052191</name>
</gene>